<evidence type="ECO:0000259" key="2">
    <source>
        <dbReference type="Pfam" id="PF13538"/>
    </source>
</evidence>
<dbReference type="Gene3D" id="3.30.930.10">
    <property type="entry name" value="Bira Bifunctional Protein, Domain 2"/>
    <property type="match status" value="1"/>
</dbReference>
<evidence type="ECO:0000313" key="3">
    <source>
        <dbReference type="EMBL" id="KAL0266135.1"/>
    </source>
</evidence>
<gene>
    <name evidence="3" type="ORF">PYX00_011851</name>
</gene>
<feature type="domain" description="UvrD-like helicase C-terminal" evidence="2">
    <location>
        <begin position="57"/>
        <end position="101"/>
    </location>
</feature>
<feature type="domain" description="BPL/LPL catalytic" evidence="1">
    <location>
        <begin position="106"/>
        <end position="191"/>
    </location>
</feature>
<dbReference type="PANTHER" id="PTHR12835">
    <property type="entry name" value="BIOTIN PROTEIN LIGASE"/>
    <property type="match status" value="1"/>
</dbReference>
<proteinExistence type="predicted"/>
<reference evidence="3" key="1">
    <citation type="journal article" date="2024" name="Gigascience">
        <title>Chromosome-level genome of the poultry shaft louse Menopon gallinae provides insight into the host-switching and adaptive evolution of parasitic lice.</title>
        <authorList>
            <person name="Xu Y."/>
            <person name="Ma L."/>
            <person name="Liu S."/>
            <person name="Liang Y."/>
            <person name="Liu Q."/>
            <person name="He Z."/>
            <person name="Tian L."/>
            <person name="Duan Y."/>
            <person name="Cai W."/>
            <person name="Li H."/>
            <person name="Song F."/>
        </authorList>
    </citation>
    <scope>NUCLEOTIDE SEQUENCE</scope>
    <source>
        <strain evidence="3">Cailab_2023a</strain>
    </source>
</reference>
<dbReference type="Pfam" id="PF03099">
    <property type="entry name" value="BPL_LplA_LipB"/>
    <property type="match status" value="1"/>
</dbReference>
<dbReference type="Pfam" id="PF13538">
    <property type="entry name" value="UvrD_C_2"/>
    <property type="match status" value="1"/>
</dbReference>
<dbReference type="InterPro" id="IPR004143">
    <property type="entry name" value="BPL_LPL_catalytic"/>
</dbReference>
<dbReference type="InterPro" id="IPR045864">
    <property type="entry name" value="aa-tRNA-synth_II/BPL/LPL"/>
</dbReference>
<accession>A0AAW2H8Q5</accession>
<dbReference type="InterPro" id="IPR027417">
    <property type="entry name" value="P-loop_NTPase"/>
</dbReference>
<dbReference type="GO" id="GO:0004077">
    <property type="term" value="F:biotin--[biotin carboxyl-carrier protein] ligase activity"/>
    <property type="evidence" value="ECO:0007669"/>
    <property type="project" value="TreeGrafter"/>
</dbReference>
<dbReference type="SUPFAM" id="SSF55681">
    <property type="entry name" value="Class II aaRS and biotin synthetases"/>
    <property type="match status" value="1"/>
</dbReference>
<evidence type="ECO:0000259" key="1">
    <source>
        <dbReference type="Pfam" id="PF03099"/>
    </source>
</evidence>
<dbReference type="GO" id="GO:0005737">
    <property type="term" value="C:cytoplasm"/>
    <property type="evidence" value="ECO:0007669"/>
    <property type="project" value="TreeGrafter"/>
</dbReference>
<dbReference type="Gene3D" id="3.40.50.300">
    <property type="entry name" value="P-loop containing nucleotide triphosphate hydrolases"/>
    <property type="match status" value="1"/>
</dbReference>
<name>A0AAW2H8Q5_9NEOP</name>
<dbReference type="PANTHER" id="PTHR12835:SF5">
    <property type="entry name" value="BIOTIN--PROTEIN LIGASE"/>
    <property type="match status" value="1"/>
</dbReference>
<protein>
    <submittedName>
        <fullName evidence="3">Uncharacterized protein</fullName>
    </submittedName>
</protein>
<dbReference type="InterPro" id="IPR027785">
    <property type="entry name" value="UvrD-like_helicase_C"/>
</dbReference>
<organism evidence="3">
    <name type="scientific">Menopon gallinae</name>
    <name type="common">poultry shaft louse</name>
    <dbReference type="NCBI Taxonomy" id="328185"/>
    <lineage>
        <taxon>Eukaryota</taxon>
        <taxon>Metazoa</taxon>
        <taxon>Ecdysozoa</taxon>
        <taxon>Arthropoda</taxon>
        <taxon>Hexapoda</taxon>
        <taxon>Insecta</taxon>
        <taxon>Pterygota</taxon>
        <taxon>Neoptera</taxon>
        <taxon>Paraneoptera</taxon>
        <taxon>Psocodea</taxon>
        <taxon>Troctomorpha</taxon>
        <taxon>Phthiraptera</taxon>
        <taxon>Amblycera</taxon>
        <taxon>Menoponidae</taxon>
        <taxon>Menopon</taxon>
    </lineage>
</organism>
<sequence>MVCGVDYKGSVCYIDTGLQMYSDGLSALFRTVDEDVVVLCYFNAQVSYLRQITKNVVETVDRYQGSEADRVIVVFDPVTDCSVMRSRERLNVALTRAPTEMALCGAYEEGCFIVAEKQLRGRGRANTTWVGSEGCLMFSYVMHEKQQMLNVLENIRRALGVFEVNAEVKWPNDVLLSDRKICGAIIDRHEGFDVVGIGLNLFGEMGYSTVEAFTGIRICKDDFLATYGKLYREKNRVDLGISSLWFGNKACKVKEVLDDCLVLESRQGERIRISAQDYSYIKKLNRVVRK</sequence>
<comment type="caution">
    <text evidence="3">The sequence shown here is derived from an EMBL/GenBank/DDBJ whole genome shotgun (WGS) entry which is preliminary data.</text>
</comment>
<dbReference type="AlphaFoldDB" id="A0AAW2H8Q5"/>
<dbReference type="SUPFAM" id="SSF52540">
    <property type="entry name" value="P-loop containing nucleoside triphosphate hydrolases"/>
    <property type="match status" value="1"/>
</dbReference>
<dbReference type="EMBL" id="JARGDH010000006">
    <property type="protein sequence ID" value="KAL0266135.1"/>
    <property type="molecule type" value="Genomic_DNA"/>
</dbReference>